<dbReference type="PANTHER" id="PTHR11351">
    <property type="entry name" value="ACYL-COA DESATURASE"/>
    <property type="match status" value="1"/>
</dbReference>
<dbReference type="Proteomes" id="UP000316621">
    <property type="component" value="Chromosome 7"/>
</dbReference>
<dbReference type="OMA" id="WHISFTT"/>
<evidence type="ECO:0000313" key="14">
    <source>
        <dbReference type="EMBL" id="RZC68471.1"/>
    </source>
</evidence>
<evidence type="ECO:0000256" key="4">
    <source>
        <dbReference type="ARBA" id="ARBA00022692"/>
    </source>
</evidence>
<feature type="domain" description="Fatty acid desaturase" evidence="13">
    <location>
        <begin position="92"/>
        <end position="305"/>
    </location>
</feature>
<dbReference type="STRING" id="3469.A0A4Y7K8D5"/>
<feature type="transmembrane region" description="Helical" evidence="12">
    <location>
        <begin position="94"/>
        <end position="114"/>
    </location>
</feature>
<keyword evidence="7 11" id="KW-0560">Oxidoreductase</keyword>
<comment type="cofactor">
    <cofactor evidence="11">
        <name>Fe(2+)</name>
        <dbReference type="ChEBI" id="CHEBI:29033"/>
    </cofactor>
</comment>
<dbReference type="PRINTS" id="PR00075">
    <property type="entry name" value="FACDDSATRASE"/>
</dbReference>
<evidence type="ECO:0000256" key="9">
    <source>
        <dbReference type="ARBA" id="ARBA00023098"/>
    </source>
</evidence>
<evidence type="ECO:0000259" key="13">
    <source>
        <dbReference type="Pfam" id="PF00487"/>
    </source>
</evidence>
<keyword evidence="11" id="KW-0444">Lipid biosynthesis</keyword>
<evidence type="ECO:0000256" key="3">
    <source>
        <dbReference type="ARBA" id="ARBA00009295"/>
    </source>
</evidence>
<keyword evidence="10 12" id="KW-0472">Membrane</keyword>
<protein>
    <recommendedName>
        <fullName evidence="13">Fatty acid desaturase domain-containing protein</fullName>
    </recommendedName>
</protein>
<evidence type="ECO:0000313" key="15">
    <source>
        <dbReference type="Proteomes" id="UP000316621"/>
    </source>
</evidence>
<dbReference type="Gramene" id="RZC68471">
    <property type="protein sequence ID" value="RZC68471"/>
    <property type="gene ID" value="C5167_031714"/>
</dbReference>
<comment type="domain">
    <text evidence="11">The histidine box domains are involved in binding the catalytic metal ions.</text>
</comment>
<keyword evidence="4 11" id="KW-0812">Transmembrane</keyword>
<comment type="pathway">
    <text evidence="2">Lipid metabolism.</text>
</comment>
<dbReference type="EMBL" id="CM010721">
    <property type="protein sequence ID" value="RZC68471.1"/>
    <property type="molecule type" value="Genomic_DNA"/>
</dbReference>
<dbReference type="GO" id="GO:0005789">
    <property type="term" value="C:endoplasmic reticulum membrane"/>
    <property type="evidence" value="ECO:0007669"/>
    <property type="project" value="TreeGrafter"/>
</dbReference>
<evidence type="ECO:0000256" key="6">
    <source>
        <dbReference type="ARBA" id="ARBA00022989"/>
    </source>
</evidence>
<dbReference type="InterPro" id="IPR015876">
    <property type="entry name" value="Acyl-CoA_DS"/>
</dbReference>
<keyword evidence="11" id="KW-0275">Fatty acid biosynthesis</keyword>
<evidence type="ECO:0000256" key="12">
    <source>
        <dbReference type="SAM" id="Phobius"/>
    </source>
</evidence>
<evidence type="ECO:0000256" key="8">
    <source>
        <dbReference type="ARBA" id="ARBA00023004"/>
    </source>
</evidence>
<keyword evidence="9" id="KW-0443">Lipid metabolism</keyword>
<keyword evidence="8" id="KW-0408">Iron</keyword>
<reference evidence="14 15" key="1">
    <citation type="journal article" date="2018" name="Science">
        <title>The opium poppy genome and morphinan production.</title>
        <authorList>
            <person name="Guo L."/>
            <person name="Winzer T."/>
            <person name="Yang X."/>
            <person name="Li Y."/>
            <person name="Ning Z."/>
            <person name="He Z."/>
            <person name="Teodor R."/>
            <person name="Lu Y."/>
            <person name="Bowser T.A."/>
            <person name="Graham I.A."/>
            <person name="Ye K."/>
        </authorList>
    </citation>
    <scope>NUCLEOTIDE SEQUENCE [LARGE SCALE GENOMIC DNA]</scope>
    <source>
        <strain evidence="15">cv. HN1</strain>
        <tissue evidence="14">Leaves</tissue>
    </source>
</reference>
<dbReference type="PANTHER" id="PTHR11351:SF87">
    <property type="entry name" value="LIPID DESATURASE ADS3.2, CHLOROPLASTIC-RELATED"/>
    <property type="match status" value="1"/>
</dbReference>
<proteinExistence type="inferred from homology"/>
<feature type="transmembrane region" description="Helical" evidence="12">
    <location>
        <begin position="66"/>
        <end position="88"/>
    </location>
</feature>
<comment type="similarity">
    <text evidence="3 11">Belongs to the fatty acid desaturase type 1 family.</text>
</comment>
<evidence type="ECO:0000256" key="1">
    <source>
        <dbReference type="ARBA" id="ARBA00004141"/>
    </source>
</evidence>
<evidence type="ECO:0000256" key="2">
    <source>
        <dbReference type="ARBA" id="ARBA00005189"/>
    </source>
</evidence>
<sequence length="339" mass="39563">MQEIFSINKPFCKPSKEDFLMQIRGLELHANFVLLINIQFSRQQKEKVQSQGTKYELTPSIRRLDYFWDAANLAVIILEHICVLAAPFHFTWNALWVCVILSILTGPIGVGLCFHRSLCHKSLKLTKSLEYLFAYFGLHAGQGDPIFWVSIHRCHHQFVDSVKDPHSPIEGFWFSYINWIFHHSYLKEKLGKRNNVMDLRKQAYYRFLRKTISLHLVGLGLLLYFAGGLPHLIYGMGVRMAYSHHGTFIINSVCHTWGNRPYNTKDLSTNNWLMNLLNLSGEGWHNNHHAFEFSARLGLEWWQLDFPWYVIKLLESLGLATDVKVPTEHQKLEMSFKNQ</sequence>
<dbReference type="AlphaFoldDB" id="A0A4Y7K8D5"/>
<evidence type="ECO:0000256" key="10">
    <source>
        <dbReference type="ARBA" id="ARBA00023136"/>
    </source>
</evidence>
<keyword evidence="6 12" id="KW-1133">Transmembrane helix</keyword>
<dbReference type="CDD" id="cd03505">
    <property type="entry name" value="Delta9-FADS-like"/>
    <property type="match status" value="1"/>
</dbReference>
<dbReference type="InterPro" id="IPR005804">
    <property type="entry name" value="FA_desaturase_dom"/>
</dbReference>
<evidence type="ECO:0000256" key="5">
    <source>
        <dbReference type="ARBA" id="ARBA00022832"/>
    </source>
</evidence>
<dbReference type="GO" id="GO:0016717">
    <property type="term" value="F:oxidoreductase activity, acting on paired donors, with oxidation of a pair of donors resulting in the reduction of molecular oxygen to two molecules of water"/>
    <property type="evidence" value="ECO:0007669"/>
    <property type="project" value="InterPro"/>
</dbReference>
<evidence type="ECO:0000256" key="7">
    <source>
        <dbReference type="ARBA" id="ARBA00023002"/>
    </source>
</evidence>
<dbReference type="GO" id="GO:0042761">
    <property type="term" value="P:very long-chain fatty acid biosynthetic process"/>
    <property type="evidence" value="ECO:0007669"/>
    <property type="project" value="TreeGrafter"/>
</dbReference>
<dbReference type="Pfam" id="PF00487">
    <property type="entry name" value="FA_desaturase"/>
    <property type="match status" value="1"/>
</dbReference>
<keyword evidence="15" id="KW-1185">Reference proteome</keyword>
<evidence type="ECO:0000256" key="11">
    <source>
        <dbReference type="RuleBase" id="RU000581"/>
    </source>
</evidence>
<keyword evidence="5" id="KW-0276">Fatty acid metabolism</keyword>
<name>A0A4Y7K8D5_PAPSO</name>
<gene>
    <name evidence="14" type="ORF">C5167_031714</name>
</gene>
<comment type="subcellular location">
    <subcellularLocation>
        <location evidence="1">Membrane</location>
        <topology evidence="1">Multi-pass membrane protein</topology>
    </subcellularLocation>
</comment>
<accession>A0A4Y7K8D5</accession>
<organism evidence="14 15">
    <name type="scientific">Papaver somniferum</name>
    <name type="common">Opium poppy</name>
    <dbReference type="NCBI Taxonomy" id="3469"/>
    <lineage>
        <taxon>Eukaryota</taxon>
        <taxon>Viridiplantae</taxon>
        <taxon>Streptophyta</taxon>
        <taxon>Embryophyta</taxon>
        <taxon>Tracheophyta</taxon>
        <taxon>Spermatophyta</taxon>
        <taxon>Magnoliopsida</taxon>
        <taxon>Ranunculales</taxon>
        <taxon>Papaveraceae</taxon>
        <taxon>Papaveroideae</taxon>
        <taxon>Papaver</taxon>
    </lineage>
</organism>
<feature type="transmembrane region" description="Helical" evidence="12">
    <location>
        <begin position="212"/>
        <end position="234"/>
    </location>
</feature>